<dbReference type="EMBL" id="KL584763">
    <property type="protein sequence ID" value="KEQ94026.1"/>
    <property type="molecule type" value="Genomic_DNA"/>
</dbReference>
<reference evidence="2 3" key="1">
    <citation type="journal article" date="2014" name="BMC Genomics">
        <title>Genome sequencing of four Aureobasidium pullulans varieties: biotechnological potential, stress tolerance, and description of new species.</title>
        <authorList>
            <person name="Gostin Ar C."/>
            <person name="Ohm R.A."/>
            <person name="Kogej T."/>
            <person name="Sonjak S."/>
            <person name="Turk M."/>
            <person name="Zajc J."/>
            <person name="Zalar P."/>
            <person name="Grube M."/>
            <person name="Sun H."/>
            <person name="Han J."/>
            <person name="Sharma A."/>
            <person name="Chiniquy J."/>
            <person name="Ngan C.Y."/>
            <person name="Lipzen A."/>
            <person name="Barry K."/>
            <person name="Grigoriev I.V."/>
            <person name="Gunde-Cimerman N."/>
        </authorList>
    </citation>
    <scope>NUCLEOTIDE SEQUENCE [LARGE SCALE GENOMIC DNA]</scope>
    <source>
        <strain evidence="2 3">EXF-2481</strain>
    </source>
</reference>
<dbReference type="Proteomes" id="UP000030641">
    <property type="component" value="Unassembled WGS sequence"/>
</dbReference>
<feature type="region of interest" description="Disordered" evidence="1">
    <location>
        <begin position="34"/>
        <end position="71"/>
    </location>
</feature>
<evidence type="ECO:0000313" key="3">
    <source>
        <dbReference type="Proteomes" id="UP000030641"/>
    </source>
</evidence>
<evidence type="ECO:0000313" key="2">
    <source>
        <dbReference type="EMBL" id="KEQ94026.1"/>
    </source>
</evidence>
<dbReference type="AlphaFoldDB" id="A0A074Z4X2"/>
<dbReference type="InParanoid" id="A0A074Z4X2"/>
<organism evidence="2 3">
    <name type="scientific">Aureobasidium subglaciale (strain EXF-2481)</name>
    <name type="common">Aureobasidium pullulans var. subglaciale</name>
    <dbReference type="NCBI Taxonomy" id="1043005"/>
    <lineage>
        <taxon>Eukaryota</taxon>
        <taxon>Fungi</taxon>
        <taxon>Dikarya</taxon>
        <taxon>Ascomycota</taxon>
        <taxon>Pezizomycotina</taxon>
        <taxon>Dothideomycetes</taxon>
        <taxon>Dothideomycetidae</taxon>
        <taxon>Dothideales</taxon>
        <taxon>Saccotheciaceae</taxon>
        <taxon>Aureobasidium</taxon>
    </lineage>
</organism>
<gene>
    <name evidence="2" type="ORF">AUEXF2481DRAFT_6089</name>
</gene>
<feature type="compositionally biased region" description="Polar residues" evidence="1">
    <location>
        <begin position="35"/>
        <end position="50"/>
    </location>
</feature>
<dbReference type="OrthoDB" id="3887577at2759"/>
<keyword evidence="3" id="KW-1185">Reference proteome</keyword>
<evidence type="ECO:0000256" key="1">
    <source>
        <dbReference type="SAM" id="MobiDB-lite"/>
    </source>
</evidence>
<dbReference type="GeneID" id="25369401"/>
<accession>A0A074Z4X2</accession>
<feature type="region of interest" description="Disordered" evidence="1">
    <location>
        <begin position="142"/>
        <end position="165"/>
    </location>
</feature>
<dbReference type="HOGENOM" id="CLU_668996_0_0_1"/>
<sequence length="411" mass="45954">MVVQLHNHTNVRRRATDRAGQVNDHFMARDVQARQHMSLSQARPTASTTLRPHRQDQLPARPTSTPWQSPAPMTVTLPSFKHLAETADRSTLQYTRAPSIGFDYIPVPLIKTESMYVSPPESIASPTPSASISPAIRKATLPSNKAAKRQSPPRMVEKRSKCTKRQGWTLKAEAQDQANNQRLDEIQRAFRDGTQVPLISGAVPADAGKTQIFPRFDHARATRENERVKIQTGSSDGNNRHNLAQTHLRAEKGDSKMKLQRLLVNGIGWRGKKLQTKVNARSSGMLYEEKELLQADTQYNALNTIVMQKLFGPEGMRQLGALLDLFEPDDVQPAEVLRSTLDDDKTYEFKQQAARIEVIAEAGDPLGLKHIHSEEQLNGIVRQRLLPLANPLGKAFLQQAFPKPGEARARM</sequence>
<proteinExistence type="predicted"/>
<dbReference type="RefSeq" id="XP_013342459.1">
    <property type="nucleotide sequence ID" value="XM_013487005.1"/>
</dbReference>
<protein>
    <submittedName>
        <fullName evidence="2">Uncharacterized protein</fullName>
    </submittedName>
</protein>
<name>A0A074Z4X2_AURSE</name>